<organism evidence="1 2">
    <name type="scientific">Suillus luteus UH-Slu-Lm8-n1</name>
    <dbReference type="NCBI Taxonomy" id="930992"/>
    <lineage>
        <taxon>Eukaryota</taxon>
        <taxon>Fungi</taxon>
        <taxon>Dikarya</taxon>
        <taxon>Basidiomycota</taxon>
        <taxon>Agaricomycotina</taxon>
        <taxon>Agaricomycetes</taxon>
        <taxon>Agaricomycetidae</taxon>
        <taxon>Boletales</taxon>
        <taxon>Suillineae</taxon>
        <taxon>Suillaceae</taxon>
        <taxon>Suillus</taxon>
    </lineage>
</organism>
<protein>
    <submittedName>
        <fullName evidence="1">Uncharacterized protein</fullName>
    </submittedName>
</protein>
<name>A0A0C9ZEE1_9AGAM</name>
<evidence type="ECO:0000313" key="2">
    <source>
        <dbReference type="Proteomes" id="UP000054485"/>
    </source>
</evidence>
<accession>A0A0C9ZEE1</accession>
<keyword evidence="2" id="KW-1185">Reference proteome</keyword>
<dbReference type="EMBL" id="KN835584">
    <property type="protein sequence ID" value="KIK35845.1"/>
    <property type="molecule type" value="Genomic_DNA"/>
</dbReference>
<dbReference type="Proteomes" id="UP000054485">
    <property type="component" value="Unassembled WGS sequence"/>
</dbReference>
<gene>
    <name evidence="1" type="ORF">CY34DRAFT_811846</name>
</gene>
<evidence type="ECO:0000313" key="1">
    <source>
        <dbReference type="EMBL" id="KIK35845.1"/>
    </source>
</evidence>
<sequence>MQCVTHLKEVLYLPCLEYQDSKWLERCPGCNSWRRAKDQLSNIGRPVDIESNCFLRGRQTTLRLMTAYANHARIDPPKPESCLEYEIPGWDLLQHAILLVLSELPRVRELWRNVFLRKILGLRPLCGTDKHLYPMSSLRPSVLHYLFLHRPKQQVRHRTRPWKTVPRHYPHTVSTNANSPPRPFYDASVIGKRNSIFSGWREIGC</sequence>
<dbReference type="InParanoid" id="A0A0C9ZEE1"/>
<dbReference type="HOGENOM" id="CLU_1338311_0_0_1"/>
<reference evidence="1 2" key="1">
    <citation type="submission" date="2014-04" db="EMBL/GenBank/DDBJ databases">
        <authorList>
            <consortium name="DOE Joint Genome Institute"/>
            <person name="Kuo A."/>
            <person name="Ruytinx J."/>
            <person name="Rineau F."/>
            <person name="Colpaert J."/>
            <person name="Kohler A."/>
            <person name="Nagy L.G."/>
            <person name="Floudas D."/>
            <person name="Copeland A."/>
            <person name="Barry K.W."/>
            <person name="Cichocki N."/>
            <person name="Veneault-Fourrey C."/>
            <person name="LaButti K."/>
            <person name="Lindquist E.A."/>
            <person name="Lipzen A."/>
            <person name="Lundell T."/>
            <person name="Morin E."/>
            <person name="Murat C."/>
            <person name="Sun H."/>
            <person name="Tunlid A."/>
            <person name="Henrissat B."/>
            <person name="Grigoriev I.V."/>
            <person name="Hibbett D.S."/>
            <person name="Martin F."/>
            <person name="Nordberg H.P."/>
            <person name="Cantor M.N."/>
            <person name="Hua S.X."/>
        </authorList>
    </citation>
    <scope>NUCLEOTIDE SEQUENCE [LARGE SCALE GENOMIC DNA]</scope>
    <source>
        <strain evidence="1 2">UH-Slu-Lm8-n1</strain>
    </source>
</reference>
<reference evidence="2" key="2">
    <citation type="submission" date="2015-01" db="EMBL/GenBank/DDBJ databases">
        <title>Evolutionary Origins and Diversification of the Mycorrhizal Mutualists.</title>
        <authorList>
            <consortium name="DOE Joint Genome Institute"/>
            <consortium name="Mycorrhizal Genomics Consortium"/>
            <person name="Kohler A."/>
            <person name="Kuo A."/>
            <person name="Nagy L.G."/>
            <person name="Floudas D."/>
            <person name="Copeland A."/>
            <person name="Barry K.W."/>
            <person name="Cichocki N."/>
            <person name="Veneault-Fourrey C."/>
            <person name="LaButti K."/>
            <person name="Lindquist E.A."/>
            <person name="Lipzen A."/>
            <person name="Lundell T."/>
            <person name="Morin E."/>
            <person name="Murat C."/>
            <person name="Riley R."/>
            <person name="Ohm R."/>
            <person name="Sun H."/>
            <person name="Tunlid A."/>
            <person name="Henrissat B."/>
            <person name="Grigoriev I.V."/>
            <person name="Hibbett D.S."/>
            <person name="Martin F."/>
        </authorList>
    </citation>
    <scope>NUCLEOTIDE SEQUENCE [LARGE SCALE GENOMIC DNA]</scope>
    <source>
        <strain evidence="2">UH-Slu-Lm8-n1</strain>
    </source>
</reference>
<dbReference type="AlphaFoldDB" id="A0A0C9ZEE1"/>
<dbReference type="OrthoDB" id="2606366at2759"/>
<proteinExistence type="predicted"/>